<evidence type="ECO:0000313" key="1">
    <source>
        <dbReference type="EMBL" id="VDO69414.1"/>
    </source>
</evidence>
<gene>
    <name evidence="1" type="ORF">HPLM_LOCUS18172</name>
</gene>
<accession>A0A3P7YDK4</accession>
<protein>
    <submittedName>
        <fullName evidence="1">Uncharacterized protein</fullName>
    </submittedName>
</protein>
<reference evidence="1 2" key="1">
    <citation type="submission" date="2018-11" db="EMBL/GenBank/DDBJ databases">
        <authorList>
            <consortium name="Pathogen Informatics"/>
        </authorList>
    </citation>
    <scope>NUCLEOTIDE SEQUENCE [LARGE SCALE GENOMIC DNA]</scope>
    <source>
        <strain evidence="1 2">MHpl1</strain>
    </source>
</reference>
<sequence length="130" mass="14753">MAKLESRFELSVQKHVQQCSPYLKWPLRLGILPWRAAVLQFCPPENQLDIPGLPMPGCKEMNASMMVKKCRQVSSTPAYAEKTPRQVWQELNEYVDFHCDEESCSLILKAIVVDGVHDLQPDATIKTGQP</sequence>
<keyword evidence="2" id="KW-1185">Reference proteome</keyword>
<dbReference type="AlphaFoldDB" id="A0A3P7YDK4"/>
<organism evidence="1 2">
    <name type="scientific">Haemonchus placei</name>
    <name type="common">Barber's pole worm</name>
    <dbReference type="NCBI Taxonomy" id="6290"/>
    <lineage>
        <taxon>Eukaryota</taxon>
        <taxon>Metazoa</taxon>
        <taxon>Ecdysozoa</taxon>
        <taxon>Nematoda</taxon>
        <taxon>Chromadorea</taxon>
        <taxon>Rhabditida</taxon>
        <taxon>Rhabditina</taxon>
        <taxon>Rhabditomorpha</taxon>
        <taxon>Strongyloidea</taxon>
        <taxon>Trichostrongylidae</taxon>
        <taxon>Haemonchus</taxon>
    </lineage>
</organism>
<name>A0A3P7YDK4_HAEPC</name>
<dbReference type="Proteomes" id="UP000268014">
    <property type="component" value="Unassembled WGS sequence"/>
</dbReference>
<evidence type="ECO:0000313" key="2">
    <source>
        <dbReference type="Proteomes" id="UP000268014"/>
    </source>
</evidence>
<proteinExistence type="predicted"/>
<dbReference type="EMBL" id="UZAF01020387">
    <property type="protein sequence ID" value="VDO69414.1"/>
    <property type="molecule type" value="Genomic_DNA"/>
</dbReference>